<dbReference type="PANTHER" id="PTHR32487">
    <property type="entry name" value="3-OXO-DELTA(4,5)-STEROID 5-BETA-REDUCTASE"/>
    <property type="match status" value="1"/>
</dbReference>
<dbReference type="CDD" id="cd08948">
    <property type="entry name" value="5beta-POR_like_SDR_a"/>
    <property type="match status" value="1"/>
</dbReference>
<proteinExistence type="predicted"/>
<evidence type="ECO:0000313" key="3">
    <source>
        <dbReference type="Proteomes" id="UP001175261"/>
    </source>
</evidence>
<reference evidence="2" key="1">
    <citation type="submission" date="2022-10" db="EMBL/GenBank/DDBJ databases">
        <title>Determination and structural analysis of whole genome sequence of Sarocladium strictum F4-1.</title>
        <authorList>
            <person name="Hu L."/>
            <person name="Jiang Y."/>
        </authorList>
    </citation>
    <scope>NUCLEOTIDE SEQUENCE</scope>
    <source>
        <strain evidence="2">F4-1</strain>
    </source>
</reference>
<organism evidence="2 3">
    <name type="scientific">Sarocladium strictum</name>
    <name type="common">Black bundle disease fungus</name>
    <name type="synonym">Acremonium strictum</name>
    <dbReference type="NCBI Taxonomy" id="5046"/>
    <lineage>
        <taxon>Eukaryota</taxon>
        <taxon>Fungi</taxon>
        <taxon>Dikarya</taxon>
        <taxon>Ascomycota</taxon>
        <taxon>Pezizomycotina</taxon>
        <taxon>Sordariomycetes</taxon>
        <taxon>Hypocreomycetidae</taxon>
        <taxon>Hypocreales</taxon>
        <taxon>Sarocladiaceae</taxon>
        <taxon>Sarocladium</taxon>
    </lineage>
</organism>
<dbReference type="EMBL" id="JAPDFR010000003">
    <property type="protein sequence ID" value="KAK0388033.1"/>
    <property type="molecule type" value="Genomic_DNA"/>
</dbReference>
<protein>
    <recommendedName>
        <fullName evidence="1">PRISE-like Rossmann-fold domain-containing protein</fullName>
    </recommendedName>
</protein>
<dbReference type="Pfam" id="PF22917">
    <property type="entry name" value="PRISE"/>
    <property type="match status" value="1"/>
</dbReference>
<dbReference type="Proteomes" id="UP001175261">
    <property type="component" value="Unassembled WGS sequence"/>
</dbReference>
<dbReference type="AlphaFoldDB" id="A0AA39GJY6"/>
<sequence length="394" mass="44828">MVEGKVAIVFGASGVSGWSFVNEILNDYPKKGVWSGVLALTNRPLTVEESFWPPDDRLSITSGINLLEDSPETIQKKLSDIAGIKKVTHLIYLAYKANTNNPEEVRENVEMFKRATIAVDKVCPNLEMVVNQTGAKAYGCHLLENRPAYLVPPFKEDTPRLEGAFAATLFYYPQLDWIAEYSKDKPWSWIETRPDIILGFVPNQNFYSLNMAIGFFLSLYREINGEGAACPFPGSDKSWVAKCQDSSAPMNARETIHVCFAPTTKKGDAFNVADERPAHCWRDKWPVLCSLFGLEGVKVEQQSPIEVRRYIKDNKATWEKMEDKYGLRKGQADNDRIFPGFEYFLLTQFDFDRQYDMSKLYDVAGFQEQRKPAQTWGGTFELMKKAKLIPAEFK</sequence>
<name>A0AA39GJY6_SARSR</name>
<evidence type="ECO:0000313" key="2">
    <source>
        <dbReference type="EMBL" id="KAK0388033.1"/>
    </source>
</evidence>
<accession>A0AA39GJY6</accession>
<evidence type="ECO:0000259" key="1">
    <source>
        <dbReference type="Pfam" id="PF22917"/>
    </source>
</evidence>
<keyword evidence="3" id="KW-1185">Reference proteome</keyword>
<dbReference type="InterPro" id="IPR036291">
    <property type="entry name" value="NAD(P)-bd_dom_sf"/>
</dbReference>
<gene>
    <name evidence="2" type="ORF">NLU13_4277</name>
</gene>
<feature type="domain" description="PRISE-like Rossmann-fold" evidence="1">
    <location>
        <begin position="7"/>
        <end position="390"/>
    </location>
</feature>
<dbReference type="Gene3D" id="3.40.50.720">
    <property type="entry name" value="NAD(P)-binding Rossmann-like Domain"/>
    <property type="match status" value="1"/>
</dbReference>
<comment type="caution">
    <text evidence="2">The sequence shown here is derived from an EMBL/GenBank/DDBJ whole genome shotgun (WGS) entry which is preliminary data.</text>
</comment>
<dbReference type="SUPFAM" id="SSF51735">
    <property type="entry name" value="NAD(P)-binding Rossmann-fold domains"/>
    <property type="match status" value="1"/>
</dbReference>
<dbReference type="PANTHER" id="PTHR32487:SF8">
    <property type="entry name" value="NAD-DEPENDENT EPIMERASE_DEHYDRATASE DOMAIN-CONTAINING PROTEIN"/>
    <property type="match status" value="1"/>
</dbReference>
<dbReference type="InterPro" id="IPR055222">
    <property type="entry name" value="PRISE-like_Rossmann-fold"/>
</dbReference>